<keyword evidence="3" id="KW-0804">Transcription</keyword>
<evidence type="ECO:0000259" key="5">
    <source>
        <dbReference type="PROSITE" id="PS51063"/>
    </source>
</evidence>
<comment type="caution">
    <text evidence="6">The sequence shown here is derived from an EMBL/GenBank/DDBJ whole genome shotgun (WGS) entry which is preliminary data.</text>
</comment>
<dbReference type="SUPFAM" id="SSF46785">
    <property type="entry name" value="Winged helix' DNA-binding domain"/>
    <property type="match status" value="1"/>
</dbReference>
<feature type="domain" description="HTH crp-type" evidence="5">
    <location>
        <begin position="153"/>
        <end position="218"/>
    </location>
</feature>
<dbReference type="GO" id="GO:0003677">
    <property type="term" value="F:DNA binding"/>
    <property type="evidence" value="ECO:0007669"/>
    <property type="project" value="UniProtKB-KW"/>
</dbReference>
<dbReference type="EMBL" id="DSVI01000026">
    <property type="protein sequence ID" value="HGT49165.1"/>
    <property type="molecule type" value="Genomic_DNA"/>
</dbReference>
<evidence type="ECO:0000256" key="1">
    <source>
        <dbReference type="ARBA" id="ARBA00023015"/>
    </source>
</evidence>
<dbReference type="Pfam" id="PF13545">
    <property type="entry name" value="HTH_Crp_2"/>
    <property type="match status" value="1"/>
</dbReference>
<gene>
    <name evidence="6" type="ORF">ENS56_14095</name>
</gene>
<feature type="domain" description="Cyclic nucleotide-binding" evidence="4">
    <location>
        <begin position="17"/>
        <end position="83"/>
    </location>
</feature>
<dbReference type="GO" id="GO:0003700">
    <property type="term" value="F:DNA-binding transcription factor activity"/>
    <property type="evidence" value="ECO:0007669"/>
    <property type="project" value="TreeGrafter"/>
</dbReference>
<organism evidence="6">
    <name type="scientific">Ignavibacterium album</name>
    <dbReference type="NCBI Taxonomy" id="591197"/>
    <lineage>
        <taxon>Bacteria</taxon>
        <taxon>Pseudomonadati</taxon>
        <taxon>Ignavibacteriota</taxon>
        <taxon>Ignavibacteria</taxon>
        <taxon>Ignavibacteriales</taxon>
        <taxon>Ignavibacteriaceae</taxon>
        <taxon>Ignavibacterium</taxon>
    </lineage>
</organism>
<keyword evidence="1" id="KW-0805">Transcription regulation</keyword>
<dbReference type="InterPro" id="IPR018490">
    <property type="entry name" value="cNMP-bd_dom_sf"/>
</dbReference>
<protein>
    <submittedName>
        <fullName evidence="6">Crp/Fnr family transcriptional regulator</fullName>
    </submittedName>
</protein>
<dbReference type="InterPro" id="IPR050397">
    <property type="entry name" value="Env_Response_Regulators"/>
</dbReference>
<dbReference type="GO" id="GO:0005829">
    <property type="term" value="C:cytosol"/>
    <property type="evidence" value="ECO:0007669"/>
    <property type="project" value="TreeGrafter"/>
</dbReference>
<dbReference type="InterPro" id="IPR036388">
    <property type="entry name" value="WH-like_DNA-bd_sf"/>
</dbReference>
<dbReference type="PROSITE" id="PS50042">
    <property type="entry name" value="CNMP_BINDING_3"/>
    <property type="match status" value="1"/>
</dbReference>
<sequence length="226" mass="25555">MSKQTVNQIEVLSALPFLEGHSKGGVEELLNNSVYSKIPKGKIITTEGERCINFSFVLNGSIKVYKVADNGREITLYYLSRGESCILTASCILSKKTFPAISETETDTEVLSVPSEVLLSWVDKYEHWRAYVFNLLSSRLANIITIVEEIIFRNVDVRLANYLLKYFKEGQNKIARTHYAIASDIGTSREVVSRLLKEFEDSQIISLSRGNVTIINPKLLEEKIKK</sequence>
<dbReference type="PROSITE" id="PS51063">
    <property type="entry name" value="HTH_CRP_2"/>
    <property type="match status" value="1"/>
</dbReference>
<dbReference type="Gene3D" id="1.10.10.10">
    <property type="entry name" value="Winged helix-like DNA-binding domain superfamily/Winged helix DNA-binding domain"/>
    <property type="match status" value="1"/>
</dbReference>
<name>A0A832G8D7_9BACT</name>
<dbReference type="Pfam" id="PF00027">
    <property type="entry name" value="cNMP_binding"/>
    <property type="match status" value="1"/>
</dbReference>
<dbReference type="Gene3D" id="2.60.120.10">
    <property type="entry name" value="Jelly Rolls"/>
    <property type="match status" value="1"/>
</dbReference>
<dbReference type="InterPro" id="IPR014710">
    <property type="entry name" value="RmlC-like_jellyroll"/>
</dbReference>
<evidence type="ECO:0000313" key="6">
    <source>
        <dbReference type="EMBL" id="HGT49165.1"/>
    </source>
</evidence>
<reference evidence="6" key="1">
    <citation type="journal article" date="2020" name="mSystems">
        <title>Genome- and Community-Level Interaction Insights into Carbon Utilization and Element Cycling Functions of Hydrothermarchaeota in Hydrothermal Sediment.</title>
        <authorList>
            <person name="Zhou Z."/>
            <person name="Liu Y."/>
            <person name="Xu W."/>
            <person name="Pan J."/>
            <person name="Luo Z.H."/>
            <person name="Li M."/>
        </authorList>
    </citation>
    <scope>NUCLEOTIDE SEQUENCE [LARGE SCALE GENOMIC DNA]</scope>
    <source>
        <strain evidence="6">SpSt-500</strain>
    </source>
</reference>
<keyword evidence="2" id="KW-0238">DNA-binding</keyword>
<dbReference type="SUPFAM" id="SSF51206">
    <property type="entry name" value="cAMP-binding domain-like"/>
    <property type="match status" value="1"/>
</dbReference>
<evidence type="ECO:0000256" key="2">
    <source>
        <dbReference type="ARBA" id="ARBA00023125"/>
    </source>
</evidence>
<dbReference type="SMART" id="SM00419">
    <property type="entry name" value="HTH_CRP"/>
    <property type="match status" value="1"/>
</dbReference>
<dbReference type="PANTHER" id="PTHR24567:SF74">
    <property type="entry name" value="HTH-TYPE TRANSCRIPTIONAL REGULATOR ARCR"/>
    <property type="match status" value="1"/>
</dbReference>
<dbReference type="AlphaFoldDB" id="A0A832G8D7"/>
<dbReference type="PANTHER" id="PTHR24567">
    <property type="entry name" value="CRP FAMILY TRANSCRIPTIONAL REGULATORY PROTEIN"/>
    <property type="match status" value="1"/>
</dbReference>
<dbReference type="InterPro" id="IPR036390">
    <property type="entry name" value="WH_DNA-bd_sf"/>
</dbReference>
<proteinExistence type="predicted"/>
<accession>A0A832G8D7</accession>
<dbReference type="InterPro" id="IPR012318">
    <property type="entry name" value="HTH_CRP"/>
</dbReference>
<evidence type="ECO:0000256" key="3">
    <source>
        <dbReference type="ARBA" id="ARBA00023163"/>
    </source>
</evidence>
<dbReference type="CDD" id="cd00038">
    <property type="entry name" value="CAP_ED"/>
    <property type="match status" value="1"/>
</dbReference>
<dbReference type="InterPro" id="IPR000595">
    <property type="entry name" value="cNMP-bd_dom"/>
</dbReference>
<evidence type="ECO:0000259" key="4">
    <source>
        <dbReference type="PROSITE" id="PS50042"/>
    </source>
</evidence>